<evidence type="ECO:0000256" key="7">
    <source>
        <dbReference type="ARBA" id="ARBA00023160"/>
    </source>
</evidence>
<evidence type="ECO:0000256" key="8">
    <source>
        <dbReference type="ARBA" id="ARBA00023267"/>
    </source>
</evidence>
<dbReference type="SUPFAM" id="SSF51230">
    <property type="entry name" value="Single hybrid motif"/>
    <property type="match status" value="1"/>
</dbReference>
<dbReference type="Proteomes" id="UP000541109">
    <property type="component" value="Unassembled WGS sequence"/>
</dbReference>
<evidence type="ECO:0000256" key="3">
    <source>
        <dbReference type="ARBA" id="ARBA00017562"/>
    </source>
</evidence>
<evidence type="ECO:0000256" key="1">
    <source>
        <dbReference type="ARBA" id="ARBA00003761"/>
    </source>
</evidence>
<dbReference type="AlphaFoldDB" id="A0A839ABZ7"/>
<dbReference type="GO" id="GO:0006633">
    <property type="term" value="P:fatty acid biosynthetic process"/>
    <property type="evidence" value="ECO:0007669"/>
    <property type="project" value="UniProtKB-UniPathway"/>
</dbReference>
<proteinExistence type="predicted"/>
<dbReference type="InterPro" id="IPR000089">
    <property type="entry name" value="Biotin_lipoyl"/>
</dbReference>
<reference evidence="11 12" key="1">
    <citation type="submission" date="2020-07" db="EMBL/GenBank/DDBJ databases">
        <title>Stappia sp., F7233, whole genome shotgun sequencing project.</title>
        <authorList>
            <person name="Jiang S."/>
            <person name="Liu Z.W."/>
            <person name="Du Z.J."/>
        </authorList>
    </citation>
    <scope>NUCLEOTIDE SEQUENCE [LARGE SCALE GENOMIC DNA]</scope>
    <source>
        <strain evidence="11 12">F7233</strain>
    </source>
</reference>
<comment type="pathway">
    <text evidence="2 9">Lipid metabolism; fatty acid biosynthesis.</text>
</comment>
<dbReference type="PANTHER" id="PTHR45266:SF3">
    <property type="entry name" value="OXALOACETATE DECARBOXYLASE ALPHA CHAIN"/>
    <property type="match status" value="1"/>
</dbReference>
<gene>
    <name evidence="11" type="ORF">H2509_04950</name>
</gene>
<dbReference type="EMBL" id="JACFXV010000043">
    <property type="protein sequence ID" value="MBA5776472.1"/>
    <property type="molecule type" value="Genomic_DNA"/>
</dbReference>
<evidence type="ECO:0000256" key="4">
    <source>
        <dbReference type="ARBA" id="ARBA00022516"/>
    </source>
</evidence>
<dbReference type="RefSeq" id="WP_182162907.1">
    <property type="nucleotide sequence ID" value="NZ_JACFXV010000043.1"/>
</dbReference>
<organism evidence="11 12">
    <name type="scientific">Stappia albiluteola</name>
    <dbReference type="NCBI Taxonomy" id="2758565"/>
    <lineage>
        <taxon>Bacteria</taxon>
        <taxon>Pseudomonadati</taxon>
        <taxon>Pseudomonadota</taxon>
        <taxon>Alphaproteobacteria</taxon>
        <taxon>Hyphomicrobiales</taxon>
        <taxon>Stappiaceae</taxon>
        <taxon>Stappia</taxon>
    </lineage>
</organism>
<dbReference type="GO" id="GO:0009317">
    <property type="term" value="C:acetyl-CoA carboxylase complex"/>
    <property type="evidence" value="ECO:0007669"/>
    <property type="project" value="InterPro"/>
</dbReference>
<dbReference type="UniPathway" id="UPA00094"/>
<dbReference type="InterPro" id="IPR050709">
    <property type="entry name" value="Biotin_Carboxyl_Carrier/Decarb"/>
</dbReference>
<dbReference type="FunFam" id="2.40.50.100:FF:000003">
    <property type="entry name" value="Acetyl-CoA carboxylase biotin carboxyl carrier protein"/>
    <property type="match status" value="1"/>
</dbReference>
<dbReference type="CDD" id="cd06850">
    <property type="entry name" value="biotinyl_domain"/>
    <property type="match status" value="1"/>
</dbReference>
<sequence length="153" mass="16156">MAENKNQFDHELIRQLAMLLDETNLSEIELERDDFRIRVARQITIEAPVAAAPVRPAQATAAPAAAPGSAAEAAGNPGAVSSPMVGTAYRSPEPGARAFVEVGDNVALGQTIMIIEAMKTMNQIPAPRAGKITAVLVEDGQPVEYGEPLVVIE</sequence>
<dbReference type="NCBIfam" id="TIGR00531">
    <property type="entry name" value="BCCP"/>
    <property type="match status" value="1"/>
</dbReference>
<dbReference type="Gene3D" id="2.40.50.100">
    <property type="match status" value="1"/>
</dbReference>
<evidence type="ECO:0000313" key="12">
    <source>
        <dbReference type="Proteomes" id="UP000541109"/>
    </source>
</evidence>
<keyword evidence="11" id="KW-0436">Ligase</keyword>
<evidence type="ECO:0000256" key="5">
    <source>
        <dbReference type="ARBA" id="ARBA00022832"/>
    </source>
</evidence>
<keyword evidence="6 9" id="KW-0443">Lipid metabolism</keyword>
<keyword evidence="5 9" id="KW-0276">Fatty acid metabolism</keyword>
<dbReference type="InterPro" id="IPR001882">
    <property type="entry name" value="Biotin_BS"/>
</dbReference>
<comment type="function">
    <text evidence="1 9">This protein is a component of the acetyl coenzyme A carboxylase complex; first, biotin carboxylase catalyzes the carboxylation of the carrier protein and then the transcarboxylase transfers the carboxyl group to form malonyl-CoA.</text>
</comment>
<keyword evidence="4 9" id="KW-0444">Lipid biosynthesis</keyword>
<dbReference type="InterPro" id="IPR001249">
    <property type="entry name" value="AcCoA_biotinCC"/>
</dbReference>
<evidence type="ECO:0000259" key="10">
    <source>
        <dbReference type="PROSITE" id="PS50968"/>
    </source>
</evidence>
<keyword evidence="7 9" id="KW-0275">Fatty acid biosynthesis</keyword>
<keyword evidence="8 9" id="KW-0092">Biotin</keyword>
<feature type="domain" description="Lipoyl-binding" evidence="10">
    <location>
        <begin position="77"/>
        <end position="153"/>
    </location>
</feature>
<dbReference type="PANTHER" id="PTHR45266">
    <property type="entry name" value="OXALOACETATE DECARBOXYLASE ALPHA CHAIN"/>
    <property type="match status" value="1"/>
</dbReference>
<accession>A0A839ABZ7</accession>
<comment type="caution">
    <text evidence="11">The sequence shown here is derived from an EMBL/GenBank/DDBJ whole genome shotgun (WGS) entry which is preliminary data.</text>
</comment>
<dbReference type="PRINTS" id="PR01071">
    <property type="entry name" value="ACOABIOTINCC"/>
</dbReference>
<evidence type="ECO:0000256" key="9">
    <source>
        <dbReference type="RuleBase" id="RU364072"/>
    </source>
</evidence>
<dbReference type="Pfam" id="PF00364">
    <property type="entry name" value="Biotin_lipoyl"/>
    <property type="match status" value="1"/>
</dbReference>
<dbReference type="PROSITE" id="PS50968">
    <property type="entry name" value="BIOTINYL_LIPOYL"/>
    <property type="match status" value="1"/>
</dbReference>
<evidence type="ECO:0000256" key="6">
    <source>
        <dbReference type="ARBA" id="ARBA00023098"/>
    </source>
</evidence>
<dbReference type="InterPro" id="IPR011053">
    <property type="entry name" value="Single_hybrid_motif"/>
</dbReference>
<name>A0A839ABZ7_9HYPH</name>
<evidence type="ECO:0000256" key="2">
    <source>
        <dbReference type="ARBA" id="ARBA00005194"/>
    </source>
</evidence>
<protein>
    <recommendedName>
        <fullName evidence="3 9">Biotin carboxyl carrier protein of acetyl-CoA carboxylase</fullName>
    </recommendedName>
</protein>
<dbReference type="PROSITE" id="PS00188">
    <property type="entry name" value="BIOTIN"/>
    <property type="match status" value="1"/>
</dbReference>
<dbReference type="GO" id="GO:0003989">
    <property type="term" value="F:acetyl-CoA carboxylase activity"/>
    <property type="evidence" value="ECO:0007669"/>
    <property type="project" value="InterPro"/>
</dbReference>
<keyword evidence="12" id="KW-1185">Reference proteome</keyword>
<evidence type="ECO:0000313" key="11">
    <source>
        <dbReference type="EMBL" id="MBA5776472.1"/>
    </source>
</evidence>